<keyword evidence="2" id="KW-0472">Membrane</keyword>
<dbReference type="Proteomes" id="UP000652176">
    <property type="component" value="Unassembled WGS sequence"/>
</dbReference>
<dbReference type="InterPro" id="IPR027039">
    <property type="entry name" value="Crtac1"/>
</dbReference>
<dbReference type="InterPro" id="IPR013517">
    <property type="entry name" value="FG-GAP"/>
</dbReference>
<dbReference type="InterPro" id="IPR011519">
    <property type="entry name" value="UnbV_ASPIC"/>
</dbReference>
<dbReference type="Pfam" id="PF13646">
    <property type="entry name" value="HEAT_2"/>
    <property type="match status" value="2"/>
</dbReference>
<dbReference type="Gene3D" id="2.130.10.130">
    <property type="entry name" value="Integrin alpha, N-terminal"/>
    <property type="match status" value="2"/>
</dbReference>
<evidence type="ECO:0000313" key="4">
    <source>
        <dbReference type="EMBL" id="MBD9358862.1"/>
    </source>
</evidence>
<dbReference type="InterPro" id="IPR021133">
    <property type="entry name" value="HEAT_type_2"/>
</dbReference>
<dbReference type="RefSeq" id="WP_192377051.1">
    <property type="nucleotide sequence ID" value="NZ_CAJHIV010000001.1"/>
</dbReference>
<evidence type="ECO:0000259" key="3">
    <source>
        <dbReference type="Pfam" id="PF07593"/>
    </source>
</evidence>
<dbReference type="PANTHER" id="PTHR16026">
    <property type="entry name" value="CARTILAGE ACIDIC PROTEIN 1"/>
    <property type="match status" value="1"/>
</dbReference>
<organism evidence="4 5">
    <name type="scientific">Methylomonas albis</name>
    <dbReference type="NCBI Taxonomy" id="1854563"/>
    <lineage>
        <taxon>Bacteria</taxon>
        <taxon>Pseudomonadati</taxon>
        <taxon>Pseudomonadota</taxon>
        <taxon>Gammaproteobacteria</taxon>
        <taxon>Methylococcales</taxon>
        <taxon>Methylococcaceae</taxon>
        <taxon>Methylomonas</taxon>
    </lineage>
</organism>
<reference evidence="4 5" key="1">
    <citation type="submission" date="2020-09" db="EMBL/GenBank/DDBJ databases">
        <title>Methylomonas albis sp. nov. and Methylomonas fluvii sp. nov.: Two cold-adapted methanotrophs from the River Elbe and an amended description of Methylovulum psychrotolerans strain Eb1.</title>
        <authorList>
            <person name="Bussmann I.K."/>
            <person name="Klings K.-W."/>
            <person name="Warnstedt J."/>
            <person name="Hoppert M."/>
            <person name="Saborowski A."/>
            <person name="Horn F."/>
            <person name="Liebner S."/>
        </authorList>
    </citation>
    <scope>NUCLEOTIDE SEQUENCE [LARGE SCALE GENOMIC DNA]</scope>
    <source>
        <strain evidence="4 5">EbA</strain>
    </source>
</reference>
<dbReference type="InterPro" id="IPR004155">
    <property type="entry name" value="PBS_lyase_HEAT"/>
</dbReference>
<keyword evidence="1" id="KW-0732">Signal</keyword>
<dbReference type="SUPFAM" id="SSF69318">
    <property type="entry name" value="Integrin alpha N-terminal domain"/>
    <property type="match status" value="1"/>
</dbReference>
<feature type="transmembrane region" description="Helical" evidence="2">
    <location>
        <begin position="7"/>
        <end position="26"/>
    </location>
</feature>
<dbReference type="SMART" id="SM00567">
    <property type="entry name" value="EZ_HEAT"/>
    <property type="match status" value="2"/>
</dbReference>
<accession>A0ABR9D6W2</accession>
<dbReference type="PANTHER" id="PTHR16026:SF0">
    <property type="entry name" value="CARTILAGE ACIDIC PROTEIN 1"/>
    <property type="match status" value="1"/>
</dbReference>
<dbReference type="Pfam" id="PF07593">
    <property type="entry name" value="UnbV_ASPIC"/>
    <property type="match status" value="1"/>
</dbReference>
<dbReference type="InterPro" id="IPR011989">
    <property type="entry name" value="ARM-like"/>
</dbReference>
<gene>
    <name evidence="4" type="ORF">IE877_23830</name>
</gene>
<dbReference type="PROSITE" id="PS50077">
    <property type="entry name" value="HEAT_REPEAT"/>
    <property type="match status" value="1"/>
</dbReference>
<feature type="domain" description="ASPIC/UnbV" evidence="3">
    <location>
        <begin position="515"/>
        <end position="581"/>
    </location>
</feature>
<dbReference type="EMBL" id="JACXSS010000001">
    <property type="protein sequence ID" value="MBD9358862.1"/>
    <property type="molecule type" value="Genomic_DNA"/>
</dbReference>
<dbReference type="InterPro" id="IPR016024">
    <property type="entry name" value="ARM-type_fold"/>
</dbReference>
<keyword evidence="2" id="KW-0812">Transmembrane</keyword>
<evidence type="ECO:0000313" key="5">
    <source>
        <dbReference type="Proteomes" id="UP000652176"/>
    </source>
</evidence>
<protein>
    <submittedName>
        <fullName evidence="4">VCBS repeat-containing protein</fullName>
    </submittedName>
</protein>
<dbReference type="SUPFAM" id="SSF48371">
    <property type="entry name" value="ARM repeat"/>
    <property type="match status" value="1"/>
</dbReference>
<name>A0ABR9D6W2_9GAMM</name>
<dbReference type="Gene3D" id="1.25.10.10">
    <property type="entry name" value="Leucine-rich Repeat Variant"/>
    <property type="match status" value="2"/>
</dbReference>
<keyword evidence="2" id="KW-1133">Transmembrane helix</keyword>
<comment type="caution">
    <text evidence="4">The sequence shown here is derived from an EMBL/GenBank/DDBJ whole genome shotgun (WGS) entry which is preliminary data.</text>
</comment>
<evidence type="ECO:0000256" key="1">
    <source>
        <dbReference type="ARBA" id="ARBA00022729"/>
    </source>
</evidence>
<proteinExistence type="predicted"/>
<evidence type="ECO:0000256" key="2">
    <source>
        <dbReference type="SAM" id="Phobius"/>
    </source>
</evidence>
<sequence length="1160" mass="127923">MRSRITNIFGMYFALAVTLIIGFIIYCMPIDVPEGFPFAAKTLSSEQIVQNSHINQVLFTDKTLEARLNFFHQQGDEHLAGIDESLGSGACSADFNSDGWVDLFLVNGSGQTRYYGKQYWWQTSQSNTLFINDGGQGFRDATPASGLDQNMWGMGCLASDFDNDGDIDLLITGKDGNLFYKNNGDSTFTNVSQESGIIGGYWSTSASAIDFNSDGLLDIYIGNFIDFEKGKKTFEASSQFTGEKKHSFDASLYQAQPNRLYQNLGGLKFQDITAESGVMDSEGRTLDVSWQDINQDGLPDLIASNDRGTGSNASFLNKDGEHFEPGGQALGLRSSLGSRGTASGDLDNDGDIDLVIASSAGESTIALINEKSSDGKFRYKDRAREIGIGADQFLSISAWSPLVQDFNNDGFNDVFIAAGQLEPDPDSAKISQGQPKQLLLNNGKGYFVDSTMLSGVALRDRQSARGAVAADFDNDGDIDVYVTHNNDLGQYLVNESPKQQWLGLKLIGTKSNRDAVGAKVQLDTANGNQTKFVVSGEGFLSDSDKRIVFGLGQDSKIDQLIIDWPSGDKQTIHAIQANHYWQITESSDDALELPGTTIVEKPVKHLRLKLGVDQASIRVGYLKMLSQAKDTKNIWSELSVAANDSDSSVRREAIDFSSRTNSVQGLSILVHGLEDAEPANVIAAITGLRNYEDETSVRWLLRVFSHQDAAVKIELADCFAHFFQEEEAVVYRKYLAVPYLIRLLDDPDPNVRIAAVRALGQAERFRGVHALLDHLSDSEASVRAEIVRTLGLIRQAKALPNLTELLSDRTQSTHVVANTFIALKRLGDDGALKKLESFLMGEGGFESVELEKRLAVFADLLAQDDEATVFDAQELKRVTHVVFQKFPPVVKSTGLAPHWIAIWRHISDQAGISWLDKQTSAAQLDVRADAYRALFYERQGHTERSSILRRAWSDQELGIKALALKELLREKMALTQQDYRTILTNPELQTVGLQFWSENGLTAADSNLLIKAIQSVYLPEFAVNNSDALLEKICFSTNANLQKICSVVLFSSTIAEHREIAVKILRDPAQPIAIRQSVLNHYGVNFDSDAINVLYGLLQTKKDPLHNDVVTKLLSFDSDALIEFARKIAMNASEDAETRLQAIGFLVRLGRSDAQEILYR</sequence>
<dbReference type="InterPro" id="IPR028994">
    <property type="entry name" value="Integrin_alpha_N"/>
</dbReference>
<keyword evidence="5" id="KW-1185">Reference proteome</keyword>
<dbReference type="Pfam" id="PF13517">
    <property type="entry name" value="FG-GAP_3"/>
    <property type="match status" value="3"/>
</dbReference>